<sequence>MNFSTSRLIPSAEPLSTTVSSPKLDLIQLTWNHIAERYLSRIRTNRILAGRVRSIRLLAVHDAIHSVIDPGNGHLFKEISEGSSIEAAYAAVAKASHDVLASVFTAAEDREDLADLLEESLSLIGKEDEKAAGKSSGTDSAGTYIKSFAPLLSNHRPEKPTPVRTVRRELAAVSGGSSW</sequence>
<reference evidence="1" key="1">
    <citation type="submission" date="2021-01" db="EMBL/GenBank/DDBJ databases">
        <title>Modified the classification status of verrucomicrobia.</title>
        <authorList>
            <person name="Feng X."/>
        </authorList>
    </citation>
    <scope>NUCLEOTIDE SEQUENCE</scope>
    <source>
        <strain evidence="1">JCM 18052</strain>
    </source>
</reference>
<dbReference type="Proteomes" id="UP000600139">
    <property type="component" value="Unassembled WGS sequence"/>
</dbReference>
<keyword evidence="2" id="KW-1185">Reference proteome</keyword>
<dbReference type="EMBL" id="JAENIK010000004">
    <property type="protein sequence ID" value="MBK1814784.1"/>
    <property type="molecule type" value="Genomic_DNA"/>
</dbReference>
<name>A0A934R118_9BACT</name>
<gene>
    <name evidence="1" type="ORF">JIN84_04110</name>
</gene>
<evidence type="ECO:0000313" key="2">
    <source>
        <dbReference type="Proteomes" id="UP000600139"/>
    </source>
</evidence>
<comment type="caution">
    <text evidence="1">The sequence shown here is derived from an EMBL/GenBank/DDBJ whole genome shotgun (WGS) entry which is preliminary data.</text>
</comment>
<proteinExistence type="predicted"/>
<dbReference type="RefSeq" id="WP_200349735.1">
    <property type="nucleotide sequence ID" value="NZ_BAABHZ010000010.1"/>
</dbReference>
<evidence type="ECO:0000313" key="1">
    <source>
        <dbReference type="EMBL" id="MBK1814784.1"/>
    </source>
</evidence>
<protein>
    <submittedName>
        <fullName evidence="1">Uncharacterized protein</fullName>
    </submittedName>
</protein>
<accession>A0A934R118</accession>
<dbReference type="AlphaFoldDB" id="A0A934R118"/>
<organism evidence="1 2">
    <name type="scientific">Luteolibacter yonseiensis</name>
    <dbReference type="NCBI Taxonomy" id="1144680"/>
    <lineage>
        <taxon>Bacteria</taxon>
        <taxon>Pseudomonadati</taxon>
        <taxon>Verrucomicrobiota</taxon>
        <taxon>Verrucomicrobiia</taxon>
        <taxon>Verrucomicrobiales</taxon>
        <taxon>Verrucomicrobiaceae</taxon>
        <taxon>Luteolibacter</taxon>
    </lineage>
</organism>